<accession>A0A839QJI2</accession>
<keyword evidence="2" id="KW-1185">Reference proteome</keyword>
<dbReference type="AlphaFoldDB" id="A0A839QJI2"/>
<comment type="caution">
    <text evidence="1">The sequence shown here is derived from an EMBL/GenBank/DDBJ whole genome shotgun (WGS) entry which is preliminary data.</text>
</comment>
<dbReference type="RefSeq" id="WP_221184655.1">
    <property type="nucleotide sequence ID" value="NZ_JACHVS010000002.1"/>
</dbReference>
<evidence type="ECO:0000313" key="1">
    <source>
        <dbReference type="EMBL" id="MBB2996568.1"/>
    </source>
</evidence>
<dbReference type="Proteomes" id="UP000523000">
    <property type="component" value="Unassembled WGS sequence"/>
</dbReference>
<organism evidence="1 2">
    <name type="scientific">Paeniglutamicibacter cryotolerans</name>
    <dbReference type="NCBI Taxonomy" id="670079"/>
    <lineage>
        <taxon>Bacteria</taxon>
        <taxon>Bacillati</taxon>
        <taxon>Actinomycetota</taxon>
        <taxon>Actinomycetes</taxon>
        <taxon>Micrococcales</taxon>
        <taxon>Micrococcaceae</taxon>
        <taxon>Paeniglutamicibacter</taxon>
    </lineage>
</organism>
<dbReference type="EMBL" id="JACHVS010000002">
    <property type="protein sequence ID" value="MBB2996568.1"/>
    <property type="molecule type" value="Genomic_DNA"/>
</dbReference>
<name>A0A839QJI2_9MICC</name>
<proteinExistence type="predicted"/>
<reference evidence="1 2" key="1">
    <citation type="submission" date="2020-08" db="EMBL/GenBank/DDBJ databases">
        <title>Sequencing the genomes of 1000 actinobacteria strains.</title>
        <authorList>
            <person name="Klenk H.-P."/>
        </authorList>
    </citation>
    <scope>NUCLEOTIDE SEQUENCE [LARGE SCALE GENOMIC DNA]</scope>
    <source>
        <strain evidence="1 2">DSM 22826</strain>
    </source>
</reference>
<gene>
    <name evidence="1" type="ORF">E9229_002815</name>
</gene>
<evidence type="ECO:0000313" key="2">
    <source>
        <dbReference type="Proteomes" id="UP000523000"/>
    </source>
</evidence>
<sequence>MPGHALGGAGVDAMPLAAVALGGTPRVRSVSHEPGLTDAIAAMNAAPEAGGNVLGHYE</sequence>
<protein>
    <submittedName>
        <fullName evidence="1">Uncharacterized protein</fullName>
    </submittedName>
</protein>